<gene>
    <name evidence="4" type="ORF">DUNSADRAFT_8558</name>
</gene>
<evidence type="ECO:0000259" key="3">
    <source>
        <dbReference type="PROSITE" id="PS50206"/>
    </source>
</evidence>
<sequence length="212" mass="22675">MGMLAAKTNWKTLQAVSAKKLQGLAVPKRSRAMAAPGGEVHTYTGFNELHYNFGVASDLDQVVHGAARPGANAEDGQPTDAQLDDWVNYMKSKGISRVVGLLSGKEISTYKEPPVESLKKRGMKAMNLDLDTMEKLEASNAAVQEFEDAAKSGEKVVVHCWGGSGRTGSILAAWLCRKYGLSPEEACNATCSVPGTARSIAPKKVEPMLPPK</sequence>
<dbReference type="InterPro" id="IPR001763">
    <property type="entry name" value="Rhodanese-like_dom"/>
</dbReference>
<evidence type="ECO:0000313" key="5">
    <source>
        <dbReference type="Proteomes" id="UP000815325"/>
    </source>
</evidence>
<protein>
    <recommendedName>
        <fullName evidence="1">protein-tyrosine-phosphatase</fullName>
        <ecNumber evidence="1">3.1.3.48</ecNumber>
    </recommendedName>
</protein>
<keyword evidence="5" id="KW-1185">Reference proteome</keyword>
<dbReference type="PROSITE" id="PS50206">
    <property type="entry name" value="RHODANESE_3"/>
    <property type="match status" value="1"/>
</dbReference>
<dbReference type="PROSITE" id="PS50056">
    <property type="entry name" value="TYR_PHOSPHATASE_2"/>
    <property type="match status" value="1"/>
</dbReference>
<dbReference type="SUPFAM" id="SSF52799">
    <property type="entry name" value="(Phosphotyrosine protein) phosphatases II"/>
    <property type="match status" value="1"/>
</dbReference>
<dbReference type="InterPro" id="IPR000387">
    <property type="entry name" value="Tyr_Pase_dom"/>
</dbReference>
<organism evidence="4 5">
    <name type="scientific">Dunaliella salina</name>
    <name type="common">Green alga</name>
    <name type="synonym">Protococcus salinus</name>
    <dbReference type="NCBI Taxonomy" id="3046"/>
    <lineage>
        <taxon>Eukaryota</taxon>
        <taxon>Viridiplantae</taxon>
        <taxon>Chlorophyta</taxon>
        <taxon>core chlorophytes</taxon>
        <taxon>Chlorophyceae</taxon>
        <taxon>CS clade</taxon>
        <taxon>Chlamydomonadales</taxon>
        <taxon>Dunaliellaceae</taxon>
        <taxon>Dunaliella</taxon>
    </lineage>
</organism>
<reference evidence="4" key="1">
    <citation type="submission" date="2017-08" db="EMBL/GenBank/DDBJ databases">
        <authorList>
            <person name="Polle J.E."/>
            <person name="Barry K."/>
            <person name="Cushman J."/>
            <person name="Schmutz J."/>
            <person name="Tran D."/>
            <person name="Hathwaick L.T."/>
            <person name="Yim W.C."/>
            <person name="Jenkins J."/>
            <person name="Mckie-Krisberg Z.M."/>
            <person name="Prochnik S."/>
            <person name="Lindquist E."/>
            <person name="Dockter R.B."/>
            <person name="Adam C."/>
            <person name="Molina H."/>
            <person name="Bunkerborg J."/>
            <person name="Jin E."/>
            <person name="Buchheim M."/>
            <person name="Magnuson J."/>
        </authorList>
    </citation>
    <scope>NUCLEOTIDE SEQUENCE</scope>
    <source>
        <strain evidence="4">CCAP 19/18</strain>
    </source>
</reference>
<feature type="domain" description="Rhodanese" evidence="3">
    <location>
        <begin position="125"/>
        <end position="205"/>
    </location>
</feature>
<evidence type="ECO:0000256" key="1">
    <source>
        <dbReference type="ARBA" id="ARBA00013064"/>
    </source>
</evidence>
<name>A0ABQ7GJ84_DUNSA</name>
<dbReference type="Proteomes" id="UP000815325">
    <property type="component" value="Unassembled WGS sequence"/>
</dbReference>
<evidence type="ECO:0000259" key="2">
    <source>
        <dbReference type="PROSITE" id="PS50056"/>
    </source>
</evidence>
<dbReference type="PROSITE" id="PS00383">
    <property type="entry name" value="TYR_PHOSPHATASE_1"/>
    <property type="match status" value="1"/>
</dbReference>
<proteinExistence type="predicted"/>
<accession>A0ABQ7GJ84</accession>
<dbReference type="InterPro" id="IPR029021">
    <property type="entry name" value="Prot-tyrosine_phosphatase-like"/>
</dbReference>
<dbReference type="EC" id="3.1.3.48" evidence="1"/>
<evidence type="ECO:0000313" key="4">
    <source>
        <dbReference type="EMBL" id="KAF5834676.1"/>
    </source>
</evidence>
<comment type="caution">
    <text evidence="4">The sequence shown here is derived from an EMBL/GenBank/DDBJ whole genome shotgun (WGS) entry which is preliminary data.</text>
</comment>
<dbReference type="Gene3D" id="3.90.190.10">
    <property type="entry name" value="Protein tyrosine phosphatase superfamily"/>
    <property type="match status" value="1"/>
</dbReference>
<dbReference type="Pfam" id="PF22785">
    <property type="entry name" value="Tc-R-P"/>
    <property type="match status" value="1"/>
</dbReference>
<feature type="domain" description="Tyrosine specific protein phosphatases" evidence="2">
    <location>
        <begin position="137"/>
        <end position="186"/>
    </location>
</feature>
<dbReference type="EMBL" id="MU069743">
    <property type="protein sequence ID" value="KAF5834676.1"/>
    <property type="molecule type" value="Genomic_DNA"/>
</dbReference>
<dbReference type="InterPro" id="IPR016130">
    <property type="entry name" value="Tyr_Pase_AS"/>
</dbReference>